<dbReference type="InterPro" id="IPR050695">
    <property type="entry name" value="N-acetylmuramoyl_amidase_3"/>
</dbReference>
<dbReference type="PANTHER" id="PTHR30404:SF7">
    <property type="entry name" value="CELL WALL AMIDASE LYTH-RELATED"/>
    <property type="match status" value="1"/>
</dbReference>
<dbReference type="SMART" id="SM00287">
    <property type="entry name" value="SH3b"/>
    <property type="match status" value="4"/>
</dbReference>
<sequence length="523" mass="56979">MKHKGLIAIILFFLFISSSFPLLDKNHVSADAGTVEITGTMVNVRSGPGLSYSVTGDLEQGQTASVISKQGDWLQVQVDRQEGWIASWLTAASDEDQTATGQTAVSSVNGLNVRAQADLSAAVLTKMDAGDTAEIIGVADDWLEIDFRNTRGFVSKQYIVSSDKDTTSEKPADSAESEQKKEPISKVSSFEIAVNTLNIRSKPDLSSKIQQTGTKGEVFPVISMEGHWVEIELAKGKKGWVYAFHGQLSDQTAETVTSDAKEAVTILTDGTNLRSQASTDSEVVSRADAGNQLAVVDKQEEWYQVLLADGQTAFVAEWVVSTEETFSQKEQVDSPDRRKGTLDGLTIVLDPGHGGNDGGTVGVRKTQEKELTLKTAEILSRHLNAAGAEVVMTRQSDTYVDLRTRVAGSHQAGADAFVSIHYDATDDSSVSGFTSYYQHDFQKELAAYLNEELGKKLTLQDRGVQHGNYLVLRENKQPAVLVELGFLSNFNEERVLTSSQFREQAALGLYTGLINYFDAQLVE</sequence>
<organism evidence="5 6">
    <name type="scientific">Planococcus kocurii</name>
    <dbReference type="NCBI Taxonomy" id="1374"/>
    <lineage>
        <taxon>Bacteria</taxon>
        <taxon>Bacillati</taxon>
        <taxon>Bacillota</taxon>
        <taxon>Bacilli</taxon>
        <taxon>Bacillales</taxon>
        <taxon>Caryophanaceae</taxon>
        <taxon>Planococcus</taxon>
    </lineage>
</organism>
<dbReference type="EMBL" id="CP013661">
    <property type="protein sequence ID" value="ALS78951.1"/>
    <property type="molecule type" value="Genomic_DNA"/>
</dbReference>
<reference evidence="5" key="1">
    <citation type="submission" date="2016-01" db="EMBL/GenBank/DDBJ databases">
        <title>Complete genome of Planococcus kocurri type strain.</title>
        <authorList>
            <person name="See-Too W.S."/>
        </authorList>
    </citation>
    <scope>NUCLEOTIDE SEQUENCE [LARGE SCALE GENOMIC DNA]</scope>
    <source>
        <strain evidence="5">ATCC 43650</strain>
    </source>
</reference>
<keyword evidence="6" id="KW-1185">Reference proteome</keyword>
<dbReference type="Proteomes" id="UP000065533">
    <property type="component" value="Chromosome"/>
</dbReference>
<evidence type="ECO:0000313" key="6">
    <source>
        <dbReference type="Proteomes" id="UP000065533"/>
    </source>
</evidence>
<dbReference type="Pfam" id="PF01520">
    <property type="entry name" value="Amidase_3"/>
    <property type="match status" value="1"/>
</dbReference>
<evidence type="ECO:0000313" key="5">
    <source>
        <dbReference type="EMBL" id="ALS78951.1"/>
    </source>
</evidence>
<dbReference type="PROSITE" id="PS51781">
    <property type="entry name" value="SH3B"/>
    <property type="match status" value="4"/>
</dbReference>
<dbReference type="RefSeq" id="WP_058385608.1">
    <property type="nucleotide sequence ID" value="NZ_CP013661.2"/>
</dbReference>
<feature type="region of interest" description="Disordered" evidence="3">
    <location>
        <begin position="164"/>
        <end position="183"/>
    </location>
</feature>
<feature type="domain" description="SH3b" evidence="4">
    <location>
        <begin position="182"/>
        <end position="252"/>
    </location>
</feature>
<dbReference type="SUPFAM" id="SSF53187">
    <property type="entry name" value="Zn-dependent exopeptidases"/>
    <property type="match status" value="1"/>
</dbReference>
<evidence type="ECO:0000256" key="3">
    <source>
        <dbReference type="SAM" id="MobiDB-lite"/>
    </source>
</evidence>
<accession>A0ABM5WX80</accession>
<dbReference type="InterPro" id="IPR003646">
    <property type="entry name" value="SH3-like_bac-type"/>
</dbReference>
<keyword evidence="1" id="KW-0378">Hydrolase</keyword>
<feature type="domain" description="SH3b" evidence="4">
    <location>
        <begin position="101"/>
        <end position="163"/>
    </location>
</feature>
<dbReference type="InterPro" id="IPR002508">
    <property type="entry name" value="MurNAc-LAA_cat"/>
</dbReference>
<feature type="domain" description="SH3b" evidence="4">
    <location>
        <begin position="32"/>
        <end position="93"/>
    </location>
</feature>
<dbReference type="CDD" id="cd02696">
    <property type="entry name" value="MurNAc-LAA"/>
    <property type="match status" value="1"/>
</dbReference>
<evidence type="ECO:0000256" key="2">
    <source>
        <dbReference type="ARBA" id="ARBA00023316"/>
    </source>
</evidence>
<dbReference type="SMART" id="SM00646">
    <property type="entry name" value="Ami_3"/>
    <property type="match status" value="1"/>
</dbReference>
<keyword evidence="2" id="KW-0961">Cell wall biogenesis/degradation</keyword>
<dbReference type="Gene3D" id="2.30.30.40">
    <property type="entry name" value="SH3 Domains"/>
    <property type="match status" value="4"/>
</dbReference>
<dbReference type="Gene3D" id="3.40.630.40">
    <property type="entry name" value="Zn-dependent exopeptidases"/>
    <property type="match status" value="1"/>
</dbReference>
<protein>
    <submittedName>
        <fullName evidence="5">N-acetylmuramoyl-L-alanine amidase</fullName>
    </submittedName>
</protein>
<gene>
    <name evidence="5" type="ORF">AUO94_09910</name>
</gene>
<name>A0ABM5WX80_9BACL</name>
<proteinExistence type="predicted"/>
<feature type="domain" description="SH3b" evidence="4">
    <location>
        <begin position="261"/>
        <end position="323"/>
    </location>
</feature>
<evidence type="ECO:0000256" key="1">
    <source>
        <dbReference type="ARBA" id="ARBA00022801"/>
    </source>
</evidence>
<dbReference type="Pfam" id="PF08239">
    <property type="entry name" value="SH3_3"/>
    <property type="match status" value="4"/>
</dbReference>
<dbReference type="PANTHER" id="PTHR30404">
    <property type="entry name" value="N-ACETYLMURAMOYL-L-ALANINE AMIDASE"/>
    <property type="match status" value="1"/>
</dbReference>
<dbReference type="InterPro" id="IPR017293">
    <property type="entry name" value="N-acetylmuramoyl-L-ala_amidase"/>
</dbReference>
<evidence type="ECO:0000259" key="4">
    <source>
        <dbReference type="PROSITE" id="PS51781"/>
    </source>
</evidence>
<dbReference type="PIRSF" id="PIRSF037846">
    <property type="entry name" value="Autolysin_YrvJ_prd"/>
    <property type="match status" value="1"/>
</dbReference>